<evidence type="ECO:0000313" key="1">
    <source>
        <dbReference type="EMBL" id="WWQ65884.1"/>
    </source>
</evidence>
<dbReference type="EMBL" id="CP146022">
    <property type="protein sequence ID" value="WWQ65884.1"/>
    <property type="molecule type" value="Genomic_DNA"/>
</dbReference>
<accession>A0ACD5AG56</accession>
<keyword evidence="2" id="KW-1185">Reference proteome</keyword>
<reference evidence="1" key="1">
    <citation type="journal article" date="2025" name="Int. J. Syst. Evol. Microbiol.">
        <title>Streptomyces citrinus sp. nov., with yellow diffusible pigment.</title>
        <authorList>
            <person name="He Y."/>
            <person name="Yang E."/>
            <person name="Xu J."/>
            <person name="Sun Y."/>
            <person name="Sun L."/>
        </authorList>
    </citation>
    <scope>NUCLEOTIDE SEQUENCE</scope>
    <source>
        <strain evidence="1">Q6</strain>
    </source>
</reference>
<name>A0ACD5AG56_9ACTN</name>
<protein>
    <submittedName>
        <fullName evidence="1">Uncharacterized protein</fullName>
    </submittedName>
</protein>
<proteinExistence type="predicted"/>
<gene>
    <name evidence="1" type="ORF">V2W30_22855</name>
</gene>
<dbReference type="Proteomes" id="UP001432251">
    <property type="component" value="Chromosome"/>
</dbReference>
<organism evidence="1 2">
    <name type="scientific">Streptomyces citrinus</name>
    <dbReference type="NCBI Taxonomy" id="3118173"/>
    <lineage>
        <taxon>Bacteria</taxon>
        <taxon>Bacillati</taxon>
        <taxon>Actinomycetota</taxon>
        <taxon>Actinomycetes</taxon>
        <taxon>Kitasatosporales</taxon>
        <taxon>Streptomycetaceae</taxon>
        <taxon>Streptomyces</taxon>
    </lineage>
</organism>
<evidence type="ECO:0000313" key="2">
    <source>
        <dbReference type="Proteomes" id="UP001432251"/>
    </source>
</evidence>
<sequence length="85" mass="8988">MPEHVSILQQIGLAILAVATVAWVVGLVRLVRAVAATPPEPLPRSRSLPLGLLPGQSQAPAVESVPLSADEQDAFAGLVRQFSRR</sequence>